<protein>
    <submittedName>
        <fullName evidence="2">Uncharacterized protein</fullName>
    </submittedName>
</protein>
<comment type="caution">
    <text evidence="2">The sequence shown here is derived from an EMBL/GenBank/DDBJ whole genome shotgun (WGS) entry which is preliminary data.</text>
</comment>
<feature type="region of interest" description="Disordered" evidence="1">
    <location>
        <begin position="108"/>
        <end position="127"/>
    </location>
</feature>
<feature type="region of interest" description="Disordered" evidence="1">
    <location>
        <begin position="269"/>
        <end position="288"/>
    </location>
</feature>
<accession>A0ABD6DY31</accession>
<dbReference type="RefSeq" id="WP_256309274.1">
    <property type="nucleotide sequence ID" value="NZ_JANHAW010000005.1"/>
</dbReference>
<dbReference type="Proteomes" id="UP001597092">
    <property type="component" value="Unassembled WGS sequence"/>
</dbReference>
<dbReference type="EMBL" id="JBHUDP010000008">
    <property type="protein sequence ID" value="MFD1687121.1"/>
    <property type="molecule type" value="Genomic_DNA"/>
</dbReference>
<evidence type="ECO:0000256" key="1">
    <source>
        <dbReference type="SAM" id="MobiDB-lite"/>
    </source>
</evidence>
<evidence type="ECO:0000313" key="2">
    <source>
        <dbReference type="EMBL" id="MFD1687121.1"/>
    </source>
</evidence>
<name>A0ABD6DY31_9EURY</name>
<evidence type="ECO:0000313" key="3">
    <source>
        <dbReference type="Proteomes" id="UP001597092"/>
    </source>
</evidence>
<feature type="compositionally biased region" description="Polar residues" evidence="1">
    <location>
        <begin position="23"/>
        <end position="44"/>
    </location>
</feature>
<gene>
    <name evidence="2" type="ORF">ACFSAS_16090</name>
</gene>
<dbReference type="AlphaFoldDB" id="A0ABD6DY31"/>
<feature type="region of interest" description="Disordered" evidence="1">
    <location>
        <begin position="21"/>
        <end position="44"/>
    </location>
</feature>
<organism evidence="2 3">
    <name type="scientific">Halobellus litoreus</name>
    <dbReference type="NCBI Taxonomy" id="755310"/>
    <lineage>
        <taxon>Archaea</taxon>
        <taxon>Methanobacteriati</taxon>
        <taxon>Methanobacteriota</taxon>
        <taxon>Stenosarchaea group</taxon>
        <taxon>Halobacteria</taxon>
        <taxon>Halobacteriales</taxon>
        <taxon>Haloferacaceae</taxon>
        <taxon>Halobellus</taxon>
    </lineage>
</organism>
<keyword evidence="3" id="KW-1185">Reference proteome</keyword>
<reference evidence="2 3" key="1">
    <citation type="journal article" date="2019" name="Int. J. Syst. Evol. Microbiol.">
        <title>The Global Catalogue of Microorganisms (GCM) 10K type strain sequencing project: providing services to taxonomists for standard genome sequencing and annotation.</title>
        <authorList>
            <consortium name="The Broad Institute Genomics Platform"/>
            <consortium name="The Broad Institute Genome Sequencing Center for Infectious Disease"/>
            <person name="Wu L."/>
            <person name="Ma J."/>
        </authorList>
    </citation>
    <scope>NUCLEOTIDE SEQUENCE [LARGE SCALE GENOMIC DNA]</scope>
    <source>
        <strain evidence="2 3">CGMCC 1.10387</strain>
    </source>
</reference>
<proteinExistence type="predicted"/>
<sequence>MVEPVLWFIYQYEGRDACRTKMTAPSNGNGSPFDTVPDASSSEPKYSPISVSALHAAVGQRGLPAEYLPLSVRALDELQLALSSAHKGNFLTRQLIGQADRSKYLDVQRYSPSDGDDDEPVGSGLDAMDDVNMGNPSAGRGPAHFDDILFLSGPYVRTLLEDVLGYAVPEFVGPVDRYTLTPWAEPSKPPQEDIRIEFVPAGSEPTPEEELIAGIDTYAVRAEIVRVVVDAFAIYSSEPGFMDTVDSVSSPTLAVRAAPHDDLVMEEPGPYSAPIPGAIRHAPSDRVE</sequence>